<dbReference type="InterPro" id="IPR013154">
    <property type="entry name" value="ADH-like_N"/>
</dbReference>
<comment type="caution">
    <text evidence="7">The sequence shown here is derived from an EMBL/GenBank/DDBJ whole genome shotgun (WGS) entry which is preliminary data.</text>
</comment>
<evidence type="ECO:0000256" key="5">
    <source>
        <dbReference type="RuleBase" id="RU361277"/>
    </source>
</evidence>
<evidence type="ECO:0000256" key="4">
    <source>
        <dbReference type="ARBA" id="ARBA00023002"/>
    </source>
</evidence>
<dbReference type="PANTHER" id="PTHR42683">
    <property type="entry name" value="ALDEHYDE REDUCTASE"/>
    <property type="match status" value="1"/>
</dbReference>
<keyword evidence="4" id="KW-0560">Oxidoreductase</keyword>
<keyword evidence="2 5" id="KW-0479">Metal-binding</keyword>
<evidence type="ECO:0000256" key="2">
    <source>
        <dbReference type="ARBA" id="ARBA00022723"/>
    </source>
</evidence>
<evidence type="ECO:0000256" key="3">
    <source>
        <dbReference type="ARBA" id="ARBA00022833"/>
    </source>
</evidence>
<dbReference type="InterPro" id="IPR036291">
    <property type="entry name" value="NAD(P)-bd_dom_sf"/>
</dbReference>
<dbReference type="InterPro" id="IPR047109">
    <property type="entry name" value="CAD-like"/>
</dbReference>
<keyword evidence="8" id="KW-1185">Reference proteome</keyword>
<organism evidence="7 8">
    <name type="scientific">Lithohypha guttulata</name>
    <dbReference type="NCBI Taxonomy" id="1690604"/>
    <lineage>
        <taxon>Eukaryota</taxon>
        <taxon>Fungi</taxon>
        <taxon>Dikarya</taxon>
        <taxon>Ascomycota</taxon>
        <taxon>Pezizomycotina</taxon>
        <taxon>Eurotiomycetes</taxon>
        <taxon>Chaetothyriomycetidae</taxon>
        <taxon>Chaetothyriales</taxon>
        <taxon>Trichomeriaceae</taxon>
        <taxon>Lithohypha</taxon>
    </lineage>
</organism>
<accession>A0ABR0K5V7</accession>
<name>A0ABR0K5V7_9EURO</name>
<evidence type="ECO:0000259" key="6">
    <source>
        <dbReference type="SMART" id="SM00829"/>
    </source>
</evidence>
<dbReference type="SUPFAM" id="SSF50129">
    <property type="entry name" value="GroES-like"/>
    <property type="match status" value="1"/>
</dbReference>
<sequence>MPSFTVFKGSEKGEIVESKTEKPALKADEVLLKVTHSGLCGTDVHYKGVDMALGHEGVGTVEAVGSDVTMFKEGERAGWGYNHDCCGHCPQCLSGNDVYCPERKMYGMADLDQGSMASHAVWKQSFLFKIPDELASEHAAPLQCGGITVYGALQMYPVTAGDRVGIIGVGGLGHLAIQFAAKMGCEVVVFSGSDSKKEEATKLGAKEFYATKGVKELKLKDNRGIDRLLVTASVQVDWSMYQSVMNPRGVIYPLSVSEGDLQMPYMPLVVQGLRVQGSVVGSRNLHRQMLQFSAAHGIKPIIQTFPMSKQGVDEAFETLEGGKMRYRGVLVAR</sequence>
<reference evidence="7 8" key="1">
    <citation type="submission" date="2023-08" db="EMBL/GenBank/DDBJ databases">
        <title>Black Yeasts Isolated from many extreme environments.</title>
        <authorList>
            <person name="Coleine C."/>
            <person name="Stajich J.E."/>
            <person name="Selbmann L."/>
        </authorList>
    </citation>
    <scope>NUCLEOTIDE SEQUENCE [LARGE SCALE GENOMIC DNA]</scope>
    <source>
        <strain evidence="7 8">CCFEE 5885</strain>
    </source>
</reference>
<dbReference type="InterPro" id="IPR013149">
    <property type="entry name" value="ADH-like_C"/>
</dbReference>
<dbReference type="SMART" id="SM00829">
    <property type="entry name" value="PKS_ER"/>
    <property type="match status" value="1"/>
</dbReference>
<evidence type="ECO:0000313" key="8">
    <source>
        <dbReference type="Proteomes" id="UP001345013"/>
    </source>
</evidence>
<comment type="cofactor">
    <cofactor evidence="1 5">
        <name>Zn(2+)</name>
        <dbReference type="ChEBI" id="CHEBI:29105"/>
    </cofactor>
</comment>
<dbReference type="EMBL" id="JAVRRG010000088">
    <property type="protein sequence ID" value="KAK5087526.1"/>
    <property type="molecule type" value="Genomic_DNA"/>
</dbReference>
<dbReference type="InterPro" id="IPR011032">
    <property type="entry name" value="GroES-like_sf"/>
</dbReference>
<keyword evidence="3 5" id="KW-0862">Zinc</keyword>
<dbReference type="SUPFAM" id="SSF51735">
    <property type="entry name" value="NAD(P)-binding Rossmann-fold domains"/>
    <property type="match status" value="1"/>
</dbReference>
<dbReference type="Gene3D" id="3.40.50.720">
    <property type="entry name" value="NAD(P)-binding Rossmann-like Domain"/>
    <property type="match status" value="1"/>
</dbReference>
<gene>
    <name evidence="7" type="ORF">LTR24_006643</name>
</gene>
<feature type="domain" description="Enoyl reductase (ER)" evidence="6">
    <location>
        <begin position="9"/>
        <end position="330"/>
    </location>
</feature>
<dbReference type="Gene3D" id="3.90.180.10">
    <property type="entry name" value="Medium-chain alcohol dehydrogenases, catalytic domain"/>
    <property type="match status" value="1"/>
</dbReference>
<dbReference type="Pfam" id="PF00107">
    <property type="entry name" value="ADH_zinc_N"/>
    <property type="match status" value="1"/>
</dbReference>
<dbReference type="InterPro" id="IPR002328">
    <property type="entry name" value="ADH_Zn_CS"/>
</dbReference>
<dbReference type="Proteomes" id="UP001345013">
    <property type="component" value="Unassembled WGS sequence"/>
</dbReference>
<evidence type="ECO:0000256" key="1">
    <source>
        <dbReference type="ARBA" id="ARBA00001947"/>
    </source>
</evidence>
<protein>
    <recommendedName>
        <fullName evidence="6">Enoyl reductase (ER) domain-containing protein</fullName>
    </recommendedName>
</protein>
<dbReference type="InterPro" id="IPR029752">
    <property type="entry name" value="D-isomer_DH_CS1"/>
</dbReference>
<dbReference type="PROSITE" id="PS00065">
    <property type="entry name" value="D_2_HYDROXYACID_DH_1"/>
    <property type="match status" value="1"/>
</dbReference>
<dbReference type="CDD" id="cd05283">
    <property type="entry name" value="CAD1"/>
    <property type="match status" value="1"/>
</dbReference>
<comment type="similarity">
    <text evidence="5">Belongs to the zinc-containing alcohol dehydrogenase family.</text>
</comment>
<dbReference type="InterPro" id="IPR020843">
    <property type="entry name" value="ER"/>
</dbReference>
<evidence type="ECO:0000313" key="7">
    <source>
        <dbReference type="EMBL" id="KAK5087526.1"/>
    </source>
</evidence>
<proteinExistence type="inferred from homology"/>
<dbReference type="PROSITE" id="PS00059">
    <property type="entry name" value="ADH_ZINC"/>
    <property type="match status" value="1"/>
</dbReference>
<dbReference type="Pfam" id="PF08240">
    <property type="entry name" value="ADH_N"/>
    <property type="match status" value="1"/>
</dbReference>